<dbReference type="Pfam" id="PF00588">
    <property type="entry name" value="SpoU_methylase"/>
    <property type="match status" value="1"/>
</dbReference>
<keyword evidence="3" id="KW-0808">Transferase</keyword>
<dbReference type="SUPFAM" id="SSF75217">
    <property type="entry name" value="alpha/beta knot"/>
    <property type="match status" value="1"/>
</dbReference>
<evidence type="ECO:0000256" key="4">
    <source>
        <dbReference type="ARBA" id="ARBA00022946"/>
    </source>
</evidence>
<dbReference type="GO" id="GO:0003723">
    <property type="term" value="F:RNA binding"/>
    <property type="evidence" value="ECO:0007669"/>
    <property type="project" value="InterPro"/>
</dbReference>
<evidence type="ECO:0000313" key="8">
    <source>
        <dbReference type="EnsemblMetazoa" id="G20157.5:cds"/>
    </source>
</evidence>
<dbReference type="Pfam" id="PF08032">
    <property type="entry name" value="SpoU_sub_bind"/>
    <property type="match status" value="1"/>
</dbReference>
<dbReference type="SUPFAM" id="SSF55315">
    <property type="entry name" value="L30e-like"/>
    <property type="match status" value="1"/>
</dbReference>
<dbReference type="Gene3D" id="3.30.1330.30">
    <property type="match status" value="1"/>
</dbReference>
<comment type="subcellular location">
    <subcellularLocation>
        <location evidence="1">Mitochondrion</location>
    </subcellularLocation>
</comment>
<evidence type="ECO:0000313" key="9">
    <source>
        <dbReference type="Proteomes" id="UP000005408"/>
    </source>
</evidence>
<keyword evidence="9" id="KW-1185">Reference proteome</keyword>
<evidence type="ECO:0000256" key="6">
    <source>
        <dbReference type="ARBA" id="ARBA00034881"/>
    </source>
</evidence>
<dbReference type="Proteomes" id="UP000005408">
    <property type="component" value="Unassembled WGS sequence"/>
</dbReference>
<evidence type="ECO:0000256" key="5">
    <source>
        <dbReference type="ARBA" id="ARBA00023128"/>
    </source>
</evidence>
<dbReference type="InterPro" id="IPR029064">
    <property type="entry name" value="Ribosomal_eL30-like_sf"/>
</dbReference>
<reference evidence="8" key="1">
    <citation type="submission" date="2022-08" db="UniProtKB">
        <authorList>
            <consortium name="EnsemblMetazoa"/>
        </authorList>
    </citation>
    <scope>IDENTIFICATION</scope>
    <source>
        <strain evidence="8">05x7-T-G4-1.051#20</strain>
    </source>
</reference>
<keyword evidence="4" id="KW-0809">Transit peptide</keyword>
<sequence length="384" mass="41737">MLLTVLNRYVNVRIFCGNTTKEELWEVLGVRCLHVRLYGSHKGKDLPEYNYRLPGLGKKSPKSFSHENMSIDVNGEVLFGIHPVSLALRANKRKFYKLFMKENTKCKEEGKRIIEQAEKLNVPVVTVTKNDLDKLSGSRPNQGICMDVSGLPVSVASTSICWTEIKSRWRYPVWLMPYNVQDPMNFGAILRTSFFLGVDRVLTPEKNSCRLSPVVSKASSGSLEVMEGLAKLREERDIVEILQNWKEAGGQVVGASTDRSARTPMTPLQDLAVNAPVFIVVGNEERGISSAVMGQCSRAVFVPGADTGLVNSSGADTGLVNSSGADTGLVNSSGADTGLVNSSGDDTVLVDSPTADTGLVDSLNVSVATGIIIYHVVSNNERIK</sequence>
<dbReference type="PANTHER" id="PTHR46103:SF1">
    <property type="entry name" value="RRNA METHYLTRANSFERASE 1, MITOCHONDRIAL"/>
    <property type="match status" value="1"/>
</dbReference>
<dbReference type="InterPro" id="IPR029028">
    <property type="entry name" value="Alpha/beta_knot_MTases"/>
</dbReference>
<proteinExistence type="predicted"/>
<dbReference type="PANTHER" id="PTHR46103">
    <property type="entry name" value="RRNA METHYLTRANSFERASE 1, MITOCHONDRIAL"/>
    <property type="match status" value="1"/>
</dbReference>
<keyword evidence="5" id="KW-0496">Mitochondrion</keyword>
<name>A0A8W8JM06_MAGGI</name>
<evidence type="ECO:0000259" key="7">
    <source>
        <dbReference type="SMART" id="SM00967"/>
    </source>
</evidence>
<dbReference type="SMART" id="SM00967">
    <property type="entry name" value="SpoU_sub_bind"/>
    <property type="match status" value="1"/>
</dbReference>
<dbReference type="InterPro" id="IPR001537">
    <property type="entry name" value="SpoU_MeTrfase"/>
</dbReference>
<dbReference type="EnsemblMetazoa" id="G20157.5">
    <property type="protein sequence ID" value="G20157.5:cds"/>
    <property type="gene ID" value="G20157"/>
</dbReference>
<dbReference type="AlphaFoldDB" id="A0A8W8JM06"/>
<evidence type="ECO:0000256" key="3">
    <source>
        <dbReference type="ARBA" id="ARBA00022679"/>
    </source>
</evidence>
<dbReference type="GO" id="GO:0016435">
    <property type="term" value="F:rRNA (guanine) methyltransferase activity"/>
    <property type="evidence" value="ECO:0007669"/>
    <property type="project" value="TreeGrafter"/>
</dbReference>
<dbReference type="InterPro" id="IPR013123">
    <property type="entry name" value="SpoU_subst-bd"/>
</dbReference>
<evidence type="ECO:0000256" key="2">
    <source>
        <dbReference type="ARBA" id="ARBA00022603"/>
    </source>
</evidence>
<accession>A0A8W8JM06</accession>
<dbReference type="GO" id="GO:0005739">
    <property type="term" value="C:mitochondrion"/>
    <property type="evidence" value="ECO:0007669"/>
    <property type="project" value="UniProtKB-SubCell"/>
</dbReference>
<dbReference type="Gene3D" id="3.40.1280.10">
    <property type="match status" value="1"/>
</dbReference>
<protein>
    <recommendedName>
        <fullName evidence="6">rRNA methyltransferase 1, mitochondrial</fullName>
    </recommendedName>
</protein>
<dbReference type="InterPro" id="IPR029026">
    <property type="entry name" value="tRNA_m1G_MTases_N"/>
</dbReference>
<feature type="domain" description="RNA 2-O ribose methyltransferase substrate binding" evidence="7">
    <location>
        <begin position="77"/>
        <end position="154"/>
    </location>
</feature>
<organism evidence="8 9">
    <name type="scientific">Magallana gigas</name>
    <name type="common">Pacific oyster</name>
    <name type="synonym">Crassostrea gigas</name>
    <dbReference type="NCBI Taxonomy" id="29159"/>
    <lineage>
        <taxon>Eukaryota</taxon>
        <taxon>Metazoa</taxon>
        <taxon>Spiralia</taxon>
        <taxon>Lophotrochozoa</taxon>
        <taxon>Mollusca</taxon>
        <taxon>Bivalvia</taxon>
        <taxon>Autobranchia</taxon>
        <taxon>Pteriomorphia</taxon>
        <taxon>Ostreida</taxon>
        <taxon>Ostreoidea</taxon>
        <taxon>Ostreidae</taxon>
        <taxon>Magallana</taxon>
    </lineage>
</organism>
<dbReference type="InterPro" id="IPR047182">
    <property type="entry name" value="MRM1"/>
</dbReference>
<evidence type="ECO:0000256" key="1">
    <source>
        <dbReference type="ARBA" id="ARBA00004173"/>
    </source>
</evidence>
<keyword evidence="2" id="KW-0489">Methyltransferase</keyword>